<dbReference type="VEuPathDB" id="VectorBase:ADAC005364"/>
<dbReference type="PANTHER" id="PTHR20997:SF2">
    <property type="entry name" value="EG:BACR42I17.2 PROTEIN-RELATED"/>
    <property type="match status" value="1"/>
</dbReference>
<reference evidence="2" key="2">
    <citation type="submission" date="2010-05" db="EMBL/GenBank/DDBJ databases">
        <authorList>
            <person name="Almeida L.G."/>
            <person name="Nicolas M.F."/>
            <person name="Souza R.C."/>
            <person name="Vasconcelos A.T.R."/>
        </authorList>
    </citation>
    <scope>NUCLEOTIDE SEQUENCE</scope>
</reference>
<dbReference type="Pfam" id="PF07165">
    <property type="entry name" value="DUF1397"/>
    <property type="match status" value="1"/>
</dbReference>
<sequence>MVENYIGTMCKFSVTLLVIGLALVVVWTGTSHGSSLSRESSESNESNDSTDMETKLREQCIENTGSYLTYEIFRKSLDKFYSCAPMHLGSRFEEDFILLTNATRETFFSEYCPRVRPIVSCLEESLMGMQPCLKQGTLQIVAAFVRSISEAVALACKNDGEIMFQLKNEKHQTCMNDKADDIAHAIFTLTMSLKDVSELREDHCRELNYARQSIKFLLGACELSDILKVLDVPINAMFGVMPCANLTEEQMGIWMDMPTFVDDVGDDFEMHIFKQI</sequence>
<reference evidence="3" key="4">
    <citation type="submission" date="2015-06" db="UniProtKB">
        <authorList>
            <consortium name="EnsemblMetazoa"/>
        </authorList>
    </citation>
    <scope>IDENTIFICATION</scope>
</reference>
<feature type="region of interest" description="Disordered" evidence="1">
    <location>
        <begin position="32"/>
        <end position="53"/>
    </location>
</feature>
<gene>
    <name evidence="2" type="ORF">AND_005364</name>
</gene>
<dbReference type="HOGENOM" id="CLU_095433_0_0_1"/>
<reference evidence="2" key="3">
    <citation type="journal article" date="2013" name="Nucleic Acids Res.">
        <title>The genome of Anopheles darlingi, the main neotropical malaria vector.</title>
        <authorList>
            <person name="Marinotti O."/>
            <person name="Cerqueira G.C."/>
            <person name="de Almeida L.G."/>
            <person name="Ferro M.I."/>
            <person name="Loreto E.L."/>
            <person name="Zaha A."/>
            <person name="Teixeira S.M."/>
            <person name="Wespiser A.R."/>
            <person name="Almeida E Silva A."/>
            <person name="Schlindwein A.D."/>
            <person name="Pacheco A.C."/>
            <person name="Silva A.L."/>
            <person name="Graveley B.R."/>
            <person name="Walenz B.P."/>
            <person name="Lima Bde A."/>
            <person name="Ribeiro C.A."/>
            <person name="Nunes-Silva C.G."/>
            <person name="de Carvalho C.R."/>
            <person name="Soares C.M."/>
            <person name="de Menezes C.B."/>
            <person name="Matiolli C."/>
            <person name="Caffrey D."/>
            <person name="Araujo D.A."/>
            <person name="de Oliveira D.M."/>
            <person name="Golenbock D."/>
            <person name="Grisard E.C."/>
            <person name="Fantinatti-Garboggini F."/>
            <person name="de Carvalho F.M."/>
            <person name="Barcellos F.G."/>
            <person name="Prosdocimi F."/>
            <person name="May G."/>
            <person name="Azevedo Junior G.M."/>
            <person name="Guimaraes G.M."/>
            <person name="Goldman G.H."/>
            <person name="Padilha I.Q."/>
            <person name="Batista Jda S."/>
            <person name="Ferro J.A."/>
            <person name="Ribeiro J.M."/>
            <person name="Fietto J.L."/>
            <person name="Dabbas K.M."/>
            <person name="Cerdeira L."/>
            <person name="Agnez-Lima L.F."/>
            <person name="Brocchi M."/>
            <person name="de Carvalho M.O."/>
            <person name="Teixeira Mde M."/>
            <person name="Diniz Maia Mde M."/>
            <person name="Goldman M.H."/>
            <person name="Cruz Schneider M.P."/>
            <person name="Felipe M.S."/>
            <person name="Hungria M."/>
            <person name="Nicolas M.F."/>
            <person name="Pereira M."/>
            <person name="Montes M.A."/>
            <person name="Cantao M.E."/>
            <person name="Vincentz M."/>
            <person name="Rafael M.S."/>
            <person name="Silverman N."/>
            <person name="Stoco P.H."/>
            <person name="Souza R.C."/>
            <person name="Vicentini R."/>
            <person name="Gazzinelli R.T."/>
            <person name="Neves Rde O."/>
            <person name="Silva R."/>
            <person name="Astolfi-Filho S."/>
            <person name="Maciel T.E."/>
            <person name="Urmenyi T.P."/>
            <person name="Tadei W.P."/>
            <person name="Camargo E.P."/>
            <person name="de Vasconcelos A.T."/>
        </authorList>
    </citation>
    <scope>NUCLEOTIDE SEQUENCE</scope>
</reference>
<dbReference type="EnsemblMetazoa" id="ADAC005364-RA">
    <property type="protein sequence ID" value="ADAC005364-PA"/>
    <property type="gene ID" value="ADAC005364"/>
</dbReference>
<evidence type="ECO:0000313" key="4">
    <source>
        <dbReference type="Proteomes" id="UP000000673"/>
    </source>
</evidence>
<dbReference type="VEuPathDB" id="VectorBase:ADAR2_009662"/>
<evidence type="ECO:0000313" key="3">
    <source>
        <dbReference type="EnsemblMetazoa" id="ADAC005364-PA"/>
    </source>
</evidence>
<accession>W5JJ72</accession>
<keyword evidence="4" id="KW-1185">Reference proteome</keyword>
<organism evidence="2">
    <name type="scientific">Anopheles darlingi</name>
    <name type="common">Mosquito</name>
    <dbReference type="NCBI Taxonomy" id="43151"/>
    <lineage>
        <taxon>Eukaryota</taxon>
        <taxon>Metazoa</taxon>
        <taxon>Ecdysozoa</taxon>
        <taxon>Arthropoda</taxon>
        <taxon>Hexapoda</taxon>
        <taxon>Insecta</taxon>
        <taxon>Pterygota</taxon>
        <taxon>Neoptera</taxon>
        <taxon>Endopterygota</taxon>
        <taxon>Diptera</taxon>
        <taxon>Nematocera</taxon>
        <taxon>Culicoidea</taxon>
        <taxon>Culicidae</taxon>
        <taxon>Anophelinae</taxon>
        <taxon>Anopheles</taxon>
    </lineage>
</organism>
<evidence type="ECO:0000256" key="1">
    <source>
        <dbReference type="SAM" id="MobiDB-lite"/>
    </source>
</evidence>
<dbReference type="EMBL" id="ADMH02001347">
    <property type="protein sequence ID" value="ETN62935.1"/>
    <property type="molecule type" value="Genomic_DNA"/>
</dbReference>
<feature type="compositionally biased region" description="Low complexity" evidence="1">
    <location>
        <begin position="32"/>
        <end position="49"/>
    </location>
</feature>
<dbReference type="PANTHER" id="PTHR20997">
    <property type="entry name" value="EG:BACR42I17.2 PROTEIN-RELATED"/>
    <property type="match status" value="1"/>
</dbReference>
<proteinExistence type="predicted"/>
<name>W5JJ72_ANODA</name>
<reference evidence="2 4" key="1">
    <citation type="journal article" date="2010" name="BMC Genomics">
        <title>Combination of measures distinguishes pre-miRNAs from other stem-loops in the genome of the newly sequenced Anopheles darlingi.</title>
        <authorList>
            <person name="Mendes N.D."/>
            <person name="Freitas A.T."/>
            <person name="Vasconcelos A.T."/>
            <person name="Sagot M.F."/>
        </authorList>
    </citation>
    <scope>NUCLEOTIDE SEQUENCE</scope>
</reference>
<evidence type="ECO:0000313" key="2">
    <source>
        <dbReference type="EMBL" id="ETN62935.1"/>
    </source>
</evidence>
<dbReference type="Proteomes" id="UP000000673">
    <property type="component" value="Unassembled WGS sequence"/>
</dbReference>
<protein>
    <submittedName>
        <fullName evidence="2 3">Uncharacterized protein</fullName>
    </submittedName>
</protein>
<dbReference type="AlphaFoldDB" id="W5JJ72"/>
<dbReference type="InterPro" id="IPR009832">
    <property type="entry name" value="DUF1397"/>
</dbReference>
<dbReference type="STRING" id="43151.W5JJ72"/>